<dbReference type="FunFam" id="3.40.50.150:FF:000257">
    <property type="entry name" value="16S rRNA methyltransferase"/>
    <property type="match status" value="1"/>
</dbReference>
<dbReference type="eggNOG" id="COG0144">
    <property type="taxonomic scope" value="Bacteria"/>
</dbReference>
<gene>
    <name evidence="9" type="primary">sun</name>
    <name evidence="9" type="ordered locus">NFA_36070</name>
</gene>
<evidence type="ECO:0000256" key="1">
    <source>
        <dbReference type="ARBA" id="ARBA00022603"/>
    </source>
</evidence>
<comment type="similarity">
    <text evidence="6">Belongs to the class I-like SAM-binding methyltransferase superfamily. RsmB/NOP family.</text>
</comment>
<dbReference type="Gene3D" id="1.10.940.10">
    <property type="entry name" value="NusB-like"/>
    <property type="match status" value="1"/>
</dbReference>
<evidence type="ECO:0000256" key="4">
    <source>
        <dbReference type="ARBA" id="ARBA00022884"/>
    </source>
</evidence>
<feature type="compositionally biased region" description="Basic and acidic residues" evidence="7">
    <location>
        <begin position="23"/>
        <end position="87"/>
    </location>
</feature>
<keyword evidence="10" id="KW-1185">Reference proteome</keyword>
<evidence type="ECO:0000256" key="6">
    <source>
        <dbReference type="PROSITE-ProRule" id="PRU01023"/>
    </source>
</evidence>
<dbReference type="InterPro" id="IPR001678">
    <property type="entry name" value="MeTrfase_RsmB-F_NOP2_dom"/>
</dbReference>
<dbReference type="PROSITE" id="PS51686">
    <property type="entry name" value="SAM_MT_RSMB_NOP"/>
    <property type="match status" value="1"/>
</dbReference>
<dbReference type="InterPro" id="IPR006027">
    <property type="entry name" value="NusB_RsmB_TIM44"/>
</dbReference>
<dbReference type="GO" id="GO:0001510">
    <property type="term" value="P:RNA methylation"/>
    <property type="evidence" value="ECO:0007669"/>
    <property type="project" value="InterPro"/>
</dbReference>
<dbReference type="PRINTS" id="PR02008">
    <property type="entry name" value="RCMTFAMILY"/>
</dbReference>
<dbReference type="PANTHER" id="PTHR22807">
    <property type="entry name" value="NOP2 YEAST -RELATED NOL1/NOP2/FMU SUN DOMAIN-CONTAINING"/>
    <property type="match status" value="1"/>
</dbReference>
<dbReference type="SUPFAM" id="SSF53335">
    <property type="entry name" value="S-adenosyl-L-methionine-dependent methyltransferases"/>
    <property type="match status" value="1"/>
</dbReference>
<feature type="compositionally biased region" description="Basic and acidic residues" evidence="7">
    <location>
        <begin position="1"/>
        <end position="16"/>
    </location>
</feature>
<dbReference type="InterPro" id="IPR035926">
    <property type="entry name" value="NusB-like_sf"/>
</dbReference>
<feature type="active site" description="Nucleophile" evidence="6">
    <location>
        <position position="565"/>
    </location>
</feature>
<dbReference type="HOGENOM" id="CLU_005316_0_3_11"/>
<dbReference type="EMBL" id="AP006618">
    <property type="protein sequence ID" value="BAD58455.1"/>
    <property type="molecule type" value="Genomic_DNA"/>
</dbReference>
<keyword evidence="4 6" id="KW-0694">RNA-binding</keyword>
<feature type="binding site" evidence="6">
    <location>
        <position position="496"/>
    </location>
    <ligand>
        <name>S-adenosyl-L-methionine</name>
        <dbReference type="ChEBI" id="CHEBI:59789"/>
    </ligand>
</feature>
<dbReference type="SUPFAM" id="SSF48013">
    <property type="entry name" value="NusB-like"/>
    <property type="match status" value="1"/>
</dbReference>
<dbReference type="Proteomes" id="UP000006820">
    <property type="component" value="Chromosome"/>
</dbReference>
<dbReference type="GO" id="GO:0006355">
    <property type="term" value="P:regulation of DNA-templated transcription"/>
    <property type="evidence" value="ECO:0007669"/>
    <property type="project" value="InterPro"/>
</dbReference>
<dbReference type="Pfam" id="PF01029">
    <property type="entry name" value="NusB"/>
    <property type="match status" value="1"/>
</dbReference>
<dbReference type="CDD" id="cd02440">
    <property type="entry name" value="AdoMet_MTases"/>
    <property type="match status" value="1"/>
</dbReference>
<dbReference type="Pfam" id="PF01189">
    <property type="entry name" value="Methyltr_RsmB-F"/>
    <property type="match status" value="1"/>
</dbReference>
<evidence type="ECO:0000256" key="5">
    <source>
        <dbReference type="ARBA" id="ARBA00059465"/>
    </source>
</evidence>
<sequence length="627" mass="66213">MSAAERPRKADDRDIDGGWARRAAREQEARRSGRKPGDGEPPESRHRAGGDRGRGAPGRSEGRGGRAGEPRAPRADRAGGRGAERGRTGGAGGARDERSPRGERGGIPRRERESRGDARSDAARGSSTARSGRATPGPGSGNQHGGRRGPDGGSGAGGRSRAADADRRSAGRPGRTGPKNAAGRSIDPPREVALEVLRAVRERAAYANLVLPKLLRDRRIDGRDAALATELAYGACRAQGLLDAVIAACAGRPVAQIDGPLLDVLRLGVYQLLRTRIGAHAAVDTSVGLARAEFGAGKSGFVNAVLRQAARRTAQEWVEELAPADPIGKLAFEYAHPVWIAQAFADALGARATELPELLAADDARPTVHLVARPGEITAEELALVTGGEEGRWSPYAVYLEGGDPGGLEPVREGMAAVQDEGSQLVALSLTRAPLDGPDTGRWLDLCAGPGGKAALLGALAAIDGFEVDAVEPAEHRAELVRTATRELPVRVHVADGRDSGLSPGYDRILVDAPCTGLGALRRRPEARWRRGPEDLRDLVRLQRELLTAAWDLLRPGGVVVYSTCSPHLAETVSVVADLVRRTDAEQLDTRDLLPGVSDVGDGPAAQLWPHRHGTDAMFMAALRKPR</sequence>
<proteinExistence type="inferred from homology"/>
<dbReference type="STRING" id="247156.NFA_36070"/>
<dbReference type="InterPro" id="IPR023267">
    <property type="entry name" value="RCMT"/>
</dbReference>
<evidence type="ECO:0000256" key="3">
    <source>
        <dbReference type="ARBA" id="ARBA00022691"/>
    </source>
</evidence>
<reference evidence="9 10" key="1">
    <citation type="journal article" date="2004" name="Proc. Natl. Acad. Sci. U.S.A.">
        <title>The complete genomic sequence of Nocardia farcinica IFM 10152.</title>
        <authorList>
            <person name="Ishikawa J."/>
            <person name="Yamashita A."/>
            <person name="Mikami Y."/>
            <person name="Hoshino Y."/>
            <person name="Kurita H."/>
            <person name="Hotta K."/>
            <person name="Shiba T."/>
            <person name="Hattori M."/>
        </authorList>
    </citation>
    <scope>NUCLEOTIDE SEQUENCE [LARGE SCALE GENOMIC DNA]</scope>
    <source>
        <strain evidence="9 10">IFM 10152</strain>
    </source>
</reference>
<feature type="binding site" evidence="6">
    <location>
        <position position="512"/>
    </location>
    <ligand>
        <name>S-adenosyl-L-methionine</name>
        <dbReference type="ChEBI" id="CHEBI:59789"/>
    </ligand>
</feature>
<evidence type="ECO:0000256" key="2">
    <source>
        <dbReference type="ARBA" id="ARBA00022679"/>
    </source>
</evidence>
<dbReference type="PANTHER" id="PTHR22807:SF53">
    <property type="entry name" value="RIBOSOMAL RNA SMALL SUBUNIT METHYLTRANSFERASE B-RELATED"/>
    <property type="match status" value="1"/>
</dbReference>
<keyword evidence="1 6" id="KW-0489">Methyltransferase</keyword>
<evidence type="ECO:0000313" key="10">
    <source>
        <dbReference type="Proteomes" id="UP000006820"/>
    </source>
</evidence>
<evidence type="ECO:0000256" key="7">
    <source>
        <dbReference type="SAM" id="MobiDB-lite"/>
    </source>
</evidence>
<dbReference type="InterPro" id="IPR029063">
    <property type="entry name" value="SAM-dependent_MTases_sf"/>
</dbReference>
<feature type="compositionally biased region" description="Basic and acidic residues" evidence="7">
    <location>
        <begin position="94"/>
        <end position="122"/>
    </location>
</feature>
<accession>Q5YTN6</accession>
<dbReference type="GO" id="GO:0008173">
    <property type="term" value="F:RNA methyltransferase activity"/>
    <property type="evidence" value="ECO:0007669"/>
    <property type="project" value="InterPro"/>
</dbReference>
<feature type="domain" description="SAM-dependent MTase RsmB/NOP-type" evidence="8">
    <location>
        <begin position="344"/>
        <end position="626"/>
    </location>
</feature>
<dbReference type="KEGG" id="nfa:NFA_36070"/>
<evidence type="ECO:0000313" key="9">
    <source>
        <dbReference type="EMBL" id="BAD58455.1"/>
    </source>
</evidence>
<keyword evidence="2 6" id="KW-0808">Transferase</keyword>
<dbReference type="Gene3D" id="3.40.50.150">
    <property type="entry name" value="Vaccinia Virus protein VP39"/>
    <property type="match status" value="1"/>
</dbReference>
<organism evidence="9 10">
    <name type="scientific">Nocardia farcinica (strain IFM 10152)</name>
    <dbReference type="NCBI Taxonomy" id="247156"/>
    <lineage>
        <taxon>Bacteria</taxon>
        <taxon>Bacillati</taxon>
        <taxon>Actinomycetota</taxon>
        <taxon>Actinomycetes</taxon>
        <taxon>Mycobacteriales</taxon>
        <taxon>Nocardiaceae</taxon>
        <taxon>Nocardia</taxon>
    </lineage>
</organism>
<dbReference type="eggNOG" id="COG0781">
    <property type="taxonomic scope" value="Bacteria"/>
</dbReference>
<dbReference type="AlphaFoldDB" id="Q5YTN6"/>
<feature type="region of interest" description="Disordered" evidence="7">
    <location>
        <begin position="1"/>
        <end position="187"/>
    </location>
</feature>
<evidence type="ECO:0000259" key="8">
    <source>
        <dbReference type="PROSITE" id="PS51686"/>
    </source>
</evidence>
<feature type="binding site" evidence="6">
    <location>
        <begin position="447"/>
        <end position="453"/>
    </location>
    <ligand>
        <name>S-adenosyl-L-methionine</name>
        <dbReference type="ChEBI" id="CHEBI:59789"/>
    </ligand>
</feature>
<dbReference type="InterPro" id="IPR049560">
    <property type="entry name" value="MeTrfase_RsmB-F_NOP2_cat"/>
</dbReference>
<name>Q5YTN6_NOCFA</name>
<dbReference type="GO" id="GO:0003723">
    <property type="term" value="F:RNA binding"/>
    <property type="evidence" value="ECO:0007669"/>
    <property type="project" value="UniProtKB-UniRule"/>
</dbReference>
<feature type="binding site" evidence="6">
    <location>
        <position position="472"/>
    </location>
    <ligand>
        <name>S-adenosyl-L-methionine</name>
        <dbReference type="ChEBI" id="CHEBI:59789"/>
    </ligand>
</feature>
<keyword evidence="3 6" id="KW-0949">S-adenosyl-L-methionine</keyword>
<comment type="function">
    <text evidence="5">May act as RNA methyltransferase.</text>
</comment>
<protein>
    <submittedName>
        <fullName evidence="9">Putative RNA-binding Sun protein</fullName>
    </submittedName>
</protein>